<evidence type="ECO:0000259" key="2">
    <source>
        <dbReference type="Pfam" id="PF01464"/>
    </source>
</evidence>
<sequence>MTNIVNQIIENKFREIQSRLPANIKIFNTDKPFAEVLNNAIENQQYNSGNVSNNAPSKNTNLQQIEDLIQRASQKYNVDANLIRAVIKAESNFNPFAVSSAGAMGLMQLMPSTAKELNVSNPFDPSQNIDGGVRYLKNLLDTYHDIRLALAAYNAGPQSVEKYQGIPPYQETINYINKILNDLYNRVGAE</sequence>
<name>I9AFA7_9THEO</name>
<evidence type="ECO:0000313" key="4">
    <source>
        <dbReference type="Proteomes" id="UP000005110"/>
    </source>
</evidence>
<dbReference type="Gene3D" id="1.10.530.10">
    <property type="match status" value="1"/>
</dbReference>
<feature type="domain" description="Transglycosylase SLT" evidence="2">
    <location>
        <begin position="68"/>
        <end position="173"/>
    </location>
</feature>
<keyword evidence="4" id="KW-1185">Reference proteome</keyword>
<dbReference type="InterPro" id="IPR023346">
    <property type="entry name" value="Lysozyme-like_dom_sf"/>
</dbReference>
<dbReference type="HOGENOM" id="CLU_065765_4_6_9"/>
<proteinExistence type="inferred from homology"/>
<dbReference type="InterPro" id="IPR000189">
    <property type="entry name" value="Transglyc_AS"/>
</dbReference>
<dbReference type="PROSITE" id="PS00922">
    <property type="entry name" value="TRANSGLYCOSYLASE"/>
    <property type="match status" value="1"/>
</dbReference>
<comment type="similarity">
    <text evidence="1">Belongs to the transglycosylase Slt family.</text>
</comment>
<dbReference type="GO" id="GO:0008933">
    <property type="term" value="F:peptidoglycan lytic transglycosylase activity"/>
    <property type="evidence" value="ECO:0007669"/>
    <property type="project" value="InterPro"/>
</dbReference>
<evidence type="ECO:0000313" key="3">
    <source>
        <dbReference type="EMBL" id="EIW00707.1"/>
    </source>
</evidence>
<reference evidence="3 4" key="1">
    <citation type="submission" date="2012-02" db="EMBL/GenBank/DDBJ databases">
        <title>Improved High-Quality Draft sequence of Thermoanaerobacter siderophilus SR4.</title>
        <authorList>
            <consortium name="US DOE Joint Genome Institute"/>
            <person name="Lucas S."/>
            <person name="Han J."/>
            <person name="Lapidus A."/>
            <person name="Cheng J.-F."/>
            <person name="Goodwin L."/>
            <person name="Pitluck S."/>
            <person name="Peters L."/>
            <person name="Detter J.C."/>
            <person name="Han C."/>
            <person name="Tapia R."/>
            <person name="Land M."/>
            <person name="Hauser L."/>
            <person name="Kyrpides N."/>
            <person name="Ivanova N."/>
            <person name="Pagani I."/>
            <person name="Hemme C."/>
            <person name="Woyke T."/>
        </authorList>
    </citation>
    <scope>NUCLEOTIDE SEQUENCE [LARGE SCALE GENOMIC DNA]</scope>
    <source>
        <strain evidence="3 4">SR4</strain>
    </source>
</reference>
<dbReference type="AlphaFoldDB" id="I9AFA7"/>
<dbReference type="EMBL" id="CM001486">
    <property type="protein sequence ID" value="EIW00707.1"/>
    <property type="molecule type" value="Genomic_DNA"/>
</dbReference>
<protein>
    <submittedName>
        <fullName evidence="3">Soluble lytic murein transglycosylase-like protein</fullName>
    </submittedName>
</protein>
<dbReference type="Pfam" id="PF01464">
    <property type="entry name" value="SLT"/>
    <property type="match status" value="1"/>
</dbReference>
<dbReference type="GO" id="GO:0000270">
    <property type="term" value="P:peptidoglycan metabolic process"/>
    <property type="evidence" value="ECO:0007669"/>
    <property type="project" value="InterPro"/>
</dbReference>
<dbReference type="Proteomes" id="UP000005110">
    <property type="component" value="Chromosome"/>
</dbReference>
<organism evidence="3 4">
    <name type="scientific">Thermoanaerobacter siderophilus SR4</name>
    <dbReference type="NCBI Taxonomy" id="880478"/>
    <lineage>
        <taxon>Bacteria</taxon>
        <taxon>Bacillati</taxon>
        <taxon>Bacillota</taxon>
        <taxon>Clostridia</taxon>
        <taxon>Thermoanaerobacterales</taxon>
        <taxon>Thermoanaerobacteraceae</taxon>
        <taxon>Thermoanaerobacter</taxon>
    </lineage>
</organism>
<accession>I9AFA7</accession>
<gene>
    <name evidence="3" type="ORF">ThesiDRAFT1_1826</name>
</gene>
<dbReference type="CDD" id="cd00254">
    <property type="entry name" value="LT-like"/>
    <property type="match status" value="1"/>
</dbReference>
<dbReference type="PANTHER" id="PTHR37423:SF2">
    <property type="entry name" value="MEMBRANE-BOUND LYTIC MUREIN TRANSGLYCOSYLASE C"/>
    <property type="match status" value="1"/>
</dbReference>
<dbReference type="InterPro" id="IPR008258">
    <property type="entry name" value="Transglycosylase_SLT_dom_1"/>
</dbReference>
<evidence type="ECO:0000256" key="1">
    <source>
        <dbReference type="ARBA" id="ARBA00007734"/>
    </source>
</evidence>
<dbReference type="SUPFAM" id="SSF53955">
    <property type="entry name" value="Lysozyme-like"/>
    <property type="match status" value="1"/>
</dbReference>
<dbReference type="PATRIC" id="fig|880478.3.peg.216"/>
<dbReference type="RefSeq" id="WP_003871506.1">
    <property type="nucleotide sequence ID" value="NZ_CM001486.1"/>
</dbReference>
<dbReference type="PANTHER" id="PTHR37423">
    <property type="entry name" value="SOLUBLE LYTIC MUREIN TRANSGLYCOSYLASE-RELATED"/>
    <property type="match status" value="1"/>
</dbReference>
<dbReference type="GO" id="GO:0016020">
    <property type="term" value="C:membrane"/>
    <property type="evidence" value="ECO:0007669"/>
    <property type="project" value="InterPro"/>
</dbReference>